<dbReference type="Pfam" id="PF01076">
    <property type="entry name" value="Mob_Pre"/>
    <property type="match status" value="1"/>
</dbReference>
<dbReference type="HOGENOM" id="CLU_037835_3_1_9"/>
<sequence>MPLRRQLANSLLPLCGINDLGDDIIVKRTLSGCIGKGDLNHNNRSIITANVDKEKIADDIIICQRSLKQLYHDLFDEALEEFNARQTRRDRKIANYQEHIRHSRQEKEFYEVLFQVGNRDDTGVDSEMCKEAAAVLEEYARSFEERNPHLKLFNAVIHMDESTPHLHLDFVPVTDEKRKNGMRVRNSLTGALRQQGCESKGISRTITIDWLEQEKVHIGQLMLERGIEWVKLEEAKEGLPLKEFKLKKRQEELDAADKLIDMKLSELSAVEDKVKSAESTLEDTKKDISESEEKLSSVTEETEKADAKLSQKIEQVNKALTYLPDMEKNFDDEHEYLVAVSELDKLLKSGMSILRNKDSILSWIDTLKSLTKTAMERQRKADRTIFSLHKRGDEFIAERDEAREKLNAVRKENSGLSSELKTVKSENRRYSEVYSMLERIAPDILRQAKALVQEEKEQRQREQAQQIEYQPTKKKKSWGLE</sequence>
<evidence type="ECO:0000256" key="1">
    <source>
        <dbReference type="ARBA" id="ARBA00010657"/>
    </source>
</evidence>
<feature type="region of interest" description="Disordered" evidence="2">
    <location>
        <begin position="278"/>
        <end position="306"/>
    </location>
</feature>
<dbReference type="CDD" id="cd17242">
    <property type="entry name" value="MobM_relaxase"/>
    <property type="match status" value="1"/>
</dbReference>
<name>E6UHG2_RUMA7</name>
<dbReference type="GO" id="GO:0003677">
    <property type="term" value="F:DNA binding"/>
    <property type="evidence" value="ECO:0007669"/>
    <property type="project" value="InterPro"/>
</dbReference>
<protein>
    <submittedName>
        <fullName evidence="3">Plasmid recombination protein</fullName>
    </submittedName>
</protein>
<feature type="region of interest" description="Disordered" evidence="2">
    <location>
        <begin position="452"/>
        <end position="481"/>
    </location>
</feature>
<gene>
    <name evidence="3" type="ordered locus">Rumal_0661</name>
</gene>
<feature type="compositionally biased region" description="Basic and acidic residues" evidence="2">
    <location>
        <begin position="452"/>
        <end position="462"/>
    </location>
</feature>
<dbReference type="KEGG" id="ral:Rumal_0661"/>
<comment type="similarity">
    <text evidence="1">Belongs to the plasmid mobilization pre family.</text>
</comment>
<evidence type="ECO:0000313" key="3">
    <source>
        <dbReference type="EMBL" id="ADU21207.1"/>
    </source>
</evidence>
<proteinExistence type="inferred from homology"/>
<dbReference type="GO" id="GO:0006310">
    <property type="term" value="P:DNA recombination"/>
    <property type="evidence" value="ECO:0007669"/>
    <property type="project" value="InterPro"/>
</dbReference>
<dbReference type="Gene3D" id="3.30.930.30">
    <property type="match status" value="1"/>
</dbReference>
<dbReference type="AlphaFoldDB" id="E6UHG2"/>
<accession>E6UHG2</accession>
<dbReference type="eggNOG" id="COG3206">
    <property type="taxonomic scope" value="Bacteria"/>
</dbReference>
<dbReference type="STRING" id="697329.Rumal_0661"/>
<evidence type="ECO:0000256" key="2">
    <source>
        <dbReference type="SAM" id="MobiDB-lite"/>
    </source>
</evidence>
<reference evidence="3 4" key="1">
    <citation type="journal article" date="2011" name="J. Bacteriol.">
        <title>Complete genome of the cellulolytic ruminal bacterium Ruminococcus albus 7.</title>
        <authorList>
            <person name="Suen G."/>
            <person name="Stevenson D.M."/>
            <person name="Bruce D.C."/>
            <person name="Chertkov O."/>
            <person name="Copeland A."/>
            <person name="Cheng J.F."/>
            <person name="Detter C."/>
            <person name="Detter J.C."/>
            <person name="Goodwin L.A."/>
            <person name="Han C.S."/>
            <person name="Hauser L.J."/>
            <person name="Ivanova N.N."/>
            <person name="Kyrpides N.C."/>
            <person name="Land M.L."/>
            <person name="Lapidus A."/>
            <person name="Lucas S."/>
            <person name="Ovchinnikova G."/>
            <person name="Pitluck S."/>
            <person name="Tapia R."/>
            <person name="Woyke T."/>
            <person name="Boyum J."/>
            <person name="Mead D."/>
            <person name="Weimer P.J."/>
        </authorList>
    </citation>
    <scope>NUCLEOTIDE SEQUENCE [LARGE SCALE GENOMIC DNA]</scope>
    <source>
        <strain evidence="4">ATCC 27210 / DSM 20455 / JCM 14654 / NCDO 2250 / 7</strain>
    </source>
</reference>
<dbReference type="EMBL" id="CP002403">
    <property type="protein sequence ID" value="ADU21207.1"/>
    <property type="molecule type" value="Genomic_DNA"/>
</dbReference>
<dbReference type="InterPro" id="IPR001668">
    <property type="entry name" value="Mob_Pre"/>
</dbReference>
<evidence type="ECO:0000313" key="4">
    <source>
        <dbReference type="Proteomes" id="UP000006919"/>
    </source>
</evidence>
<dbReference type="SUPFAM" id="SSF57997">
    <property type="entry name" value="Tropomyosin"/>
    <property type="match status" value="1"/>
</dbReference>
<feature type="compositionally biased region" description="Basic residues" evidence="2">
    <location>
        <begin position="472"/>
        <end position="481"/>
    </location>
</feature>
<organism evidence="3 4">
    <name type="scientific">Ruminococcus albus (strain ATCC 27210 / DSM 20455 / JCM 14654 / NCDO 2250 / 7)</name>
    <dbReference type="NCBI Taxonomy" id="697329"/>
    <lineage>
        <taxon>Bacteria</taxon>
        <taxon>Bacillati</taxon>
        <taxon>Bacillota</taxon>
        <taxon>Clostridia</taxon>
        <taxon>Eubacteriales</taxon>
        <taxon>Oscillospiraceae</taxon>
        <taxon>Ruminococcus</taxon>
    </lineage>
</organism>
<dbReference type="Proteomes" id="UP000006919">
    <property type="component" value="Chromosome"/>
</dbReference>